<evidence type="ECO:0000313" key="1">
    <source>
        <dbReference type="EMBL" id="KAI3777405.1"/>
    </source>
</evidence>
<dbReference type="EMBL" id="CM042032">
    <property type="protein sequence ID" value="KAI3777405.1"/>
    <property type="molecule type" value="Genomic_DNA"/>
</dbReference>
<organism evidence="1 2">
    <name type="scientific">Smallanthus sonchifolius</name>
    <dbReference type="NCBI Taxonomy" id="185202"/>
    <lineage>
        <taxon>Eukaryota</taxon>
        <taxon>Viridiplantae</taxon>
        <taxon>Streptophyta</taxon>
        <taxon>Embryophyta</taxon>
        <taxon>Tracheophyta</taxon>
        <taxon>Spermatophyta</taxon>
        <taxon>Magnoliopsida</taxon>
        <taxon>eudicotyledons</taxon>
        <taxon>Gunneridae</taxon>
        <taxon>Pentapetalae</taxon>
        <taxon>asterids</taxon>
        <taxon>campanulids</taxon>
        <taxon>Asterales</taxon>
        <taxon>Asteraceae</taxon>
        <taxon>Asteroideae</taxon>
        <taxon>Heliantheae alliance</taxon>
        <taxon>Millerieae</taxon>
        <taxon>Smallanthus</taxon>
    </lineage>
</organism>
<evidence type="ECO:0000313" key="2">
    <source>
        <dbReference type="Proteomes" id="UP001056120"/>
    </source>
</evidence>
<accession>A0ACB9G201</accession>
<gene>
    <name evidence="1" type="ORF">L1987_47205</name>
</gene>
<reference evidence="1 2" key="2">
    <citation type="journal article" date="2022" name="Mol. Ecol. Resour.">
        <title>The genomes of chicory, endive, great burdock and yacon provide insights into Asteraceae paleo-polyploidization history and plant inulin production.</title>
        <authorList>
            <person name="Fan W."/>
            <person name="Wang S."/>
            <person name="Wang H."/>
            <person name="Wang A."/>
            <person name="Jiang F."/>
            <person name="Liu H."/>
            <person name="Zhao H."/>
            <person name="Xu D."/>
            <person name="Zhang Y."/>
        </authorList>
    </citation>
    <scope>NUCLEOTIDE SEQUENCE [LARGE SCALE GENOMIC DNA]</scope>
    <source>
        <strain evidence="2">cv. Yunnan</strain>
        <tissue evidence="1">Leaves</tissue>
    </source>
</reference>
<dbReference type="Proteomes" id="UP001056120">
    <property type="component" value="Linkage Group LG15"/>
</dbReference>
<sequence>MHESRFHNHNNSITSSQSRSSYGGGGGGGGGGRDSSPDSVIFSNFSLFSSSASASVERCSSASDVVDRESIISAMSLHLSGRGYRDFRDFASSKGPDPDPNNNSTGLRGGRQHQISKKVEKAKSIIGYTDAEIEIDGEKYRTLDSARSSFSQALKDCQNKKSRSEILRRKSDRRRPTSLDLNHQVVNMTSSSPRLVMKSSVSDRRTSMFPSPVTPNYSPASSGIQKGWSSERVPLHTNTNRRQVNFALMSYNSGKTLPSKWEDAERWICSPVGGDGALRPSVQQPQRRPKSKSGPLGPRGSAYNPMYSPTVHMFDGVNVGSLFIGSPFSSRVNAGDGLSIRCHDQHDNSGNFPSLNDPCIARSVSVHGFSGSLSESLLRITQDGRIGCVTDAATNISRDVSRRDTATQMSPDGSPYSSPRRINSTSTSLSTSILPVEETRASKTEVRDVQVDDQVSLSNWSMKTRTQVPGRRSASEMVDDWKRKALEVHSADWDVSEMTKSLSKVKREEAKITAWENLQKAKAEAAIRKLEMKLEKKRSSSMDKIMNKLRSNQKKAQEMRGEVLSKQTDHQVSSRSSSHKAISLIRIPQIGSLSGCFTCHAF</sequence>
<name>A0ACB9G201_9ASTR</name>
<reference evidence="2" key="1">
    <citation type="journal article" date="2022" name="Mol. Ecol. Resour.">
        <title>The genomes of chicory, endive, great burdock and yacon provide insights into Asteraceae palaeo-polyploidization history and plant inulin production.</title>
        <authorList>
            <person name="Fan W."/>
            <person name="Wang S."/>
            <person name="Wang H."/>
            <person name="Wang A."/>
            <person name="Jiang F."/>
            <person name="Liu H."/>
            <person name="Zhao H."/>
            <person name="Xu D."/>
            <person name="Zhang Y."/>
        </authorList>
    </citation>
    <scope>NUCLEOTIDE SEQUENCE [LARGE SCALE GENOMIC DNA]</scope>
    <source>
        <strain evidence="2">cv. Yunnan</strain>
    </source>
</reference>
<keyword evidence="2" id="KW-1185">Reference proteome</keyword>
<protein>
    <submittedName>
        <fullName evidence="1">Uncharacterized protein</fullName>
    </submittedName>
</protein>
<proteinExistence type="predicted"/>
<comment type="caution">
    <text evidence="1">The sequence shown here is derived from an EMBL/GenBank/DDBJ whole genome shotgun (WGS) entry which is preliminary data.</text>
</comment>